<dbReference type="PANTHER" id="PTHR43401:SF2">
    <property type="entry name" value="L-THREONINE 3-DEHYDROGENASE"/>
    <property type="match status" value="1"/>
</dbReference>
<dbReference type="SUPFAM" id="SSF51735">
    <property type="entry name" value="NAD(P)-binding Rossmann-fold domains"/>
    <property type="match status" value="1"/>
</dbReference>
<dbReference type="Gene3D" id="3.40.50.720">
    <property type="entry name" value="NAD(P)-binding Rossmann-like Domain"/>
    <property type="match status" value="1"/>
</dbReference>
<protein>
    <submittedName>
        <fullName evidence="6">Threonine dehydrogenase and related Zn-dependent dehydrogenases</fullName>
    </submittedName>
</protein>
<evidence type="ECO:0000313" key="7">
    <source>
        <dbReference type="Proteomes" id="UP000014227"/>
    </source>
</evidence>
<dbReference type="FunCoup" id="S0EXL0">
    <property type="interactions" value="303"/>
</dbReference>
<evidence type="ECO:0000259" key="5">
    <source>
        <dbReference type="SMART" id="SM00829"/>
    </source>
</evidence>
<dbReference type="RefSeq" id="WP_016483937.1">
    <property type="nucleotide sequence ID" value="NC_021487.1"/>
</dbReference>
<feature type="domain" description="Enoyl reductase (ER)" evidence="5">
    <location>
        <begin position="19"/>
        <end position="362"/>
    </location>
</feature>
<dbReference type="InterPro" id="IPR002328">
    <property type="entry name" value="ADH_Zn_CS"/>
</dbReference>
<sequence length="369" mass="40285">MVSIHGELPKTMKAVRCHGPEDYRLEEVGVPMPGPGEVLVRVEACGICASDVKCFMGAPLFWGDAFRKGYVQAPVTAGHEFIGRVVALGEGAAERHGLKVGDRAISEQIVPCGNCRYCRTGRYWLCLVHDIYGFHTYTHGGMADYMLFPDRALVYKVPDELPVEKAALIEPLACSMHAVERAQIQFGDVVVIAGAGPLGLGMIACARLKNPGCLISVDKSDQRLQLAQNLGADRILNPDKTDVVQEILDLTDGYGCDVYIEATGHPDAVNQGLRAIRKGGNFVEFSVMKEPTTTDWTIIGDTKELNIYGAHLGPGCYPKVIDYLNRGLLKTDGIVTHKLPLERYLEGFRMVQAGRESIKVLLQPSDGTK</sequence>
<dbReference type="EMBL" id="HF951689">
    <property type="protein sequence ID" value="CCW36428.1"/>
    <property type="molecule type" value="Genomic_DNA"/>
</dbReference>
<evidence type="ECO:0000256" key="4">
    <source>
        <dbReference type="RuleBase" id="RU361277"/>
    </source>
</evidence>
<dbReference type="Gene3D" id="3.90.180.10">
    <property type="entry name" value="Medium-chain alcohol dehydrogenases, catalytic domain"/>
    <property type="match status" value="1"/>
</dbReference>
<dbReference type="OrthoDB" id="9777681at2"/>
<dbReference type="SMART" id="SM00829">
    <property type="entry name" value="PKS_ER"/>
    <property type="match status" value="1"/>
</dbReference>
<comment type="similarity">
    <text evidence="4">Belongs to the zinc-containing alcohol dehydrogenase family.</text>
</comment>
<dbReference type="Pfam" id="PF08240">
    <property type="entry name" value="ADH_N"/>
    <property type="match status" value="1"/>
</dbReference>
<gene>
    <name evidence="6" type="ORF">CCALI_02635</name>
</gene>
<dbReference type="GO" id="GO:0008270">
    <property type="term" value="F:zinc ion binding"/>
    <property type="evidence" value="ECO:0007669"/>
    <property type="project" value="InterPro"/>
</dbReference>
<proteinExistence type="inferred from homology"/>
<evidence type="ECO:0000256" key="3">
    <source>
        <dbReference type="ARBA" id="ARBA00023002"/>
    </source>
</evidence>
<dbReference type="InterPro" id="IPR011032">
    <property type="entry name" value="GroES-like_sf"/>
</dbReference>
<dbReference type="InterPro" id="IPR036291">
    <property type="entry name" value="NAD(P)-bd_dom_sf"/>
</dbReference>
<comment type="cofactor">
    <cofactor evidence="4">
        <name>Zn(2+)</name>
        <dbReference type="ChEBI" id="CHEBI:29105"/>
    </cofactor>
</comment>
<name>S0EXL0_CHTCT</name>
<accession>S0EXL0</accession>
<evidence type="ECO:0000256" key="2">
    <source>
        <dbReference type="ARBA" id="ARBA00022833"/>
    </source>
</evidence>
<dbReference type="AlphaFoldDB" id="S0EXL0"/>
<organism evidence="6 7">
    <name type="scientific">Chthonomonas calidirosea (strain DSM 23976 / ICMP 18418 / T49)</name>
    <dbReference type="NCBI Taxonomy" id="1303518"/>
    <lineage>
        <taxon>Bacteria</taxon>
        <taxon>Bacillati</taxon>
        <taxon>Armatimonadota</taxon>
        <taxon>Chthonomonadia</taxon>
        <taxon>Chthonomonadales</taxon>
        <taxon>Chthonomonadaceae</taxon>
        <taxon>Chthonomonas</taxon>
    </lineage>
</organism>
<dbReference type="GO" id="GO:0016491">
    <property type="term" value="F:oxidoreductase activity"/>
    <property type="evidence" value="ECO:0007669"/>
    <property type="project" value="UniProtKB-KW"/>
</dbReference>
<dbReference type="InParanoid" id="S0EXL0"/>
<keyword evidence="2 4" id="KW-0862">Zinc</keyword>
<dbReference type="HOGENOM" id="CLU_026673_11_0_0"/>
<evidence type="ECO:0000313" key="6">
    <source>
        <dbReference type="EMBL" id="CCW36428.1"/>
    </source>
</evidence>
<dbReference type="PANTHER" id="PTHR43401">
    <property type="entry name" value="L-THREONINE 3-DEHYDROGENASE"/>
    <property type="match status" value="1"/>
</dbReference>
<dbReference type="STRING" id="454171.CP488_01456"/>
<dbReference type="PROSITE" id="PS00059">
    <property type="entry name" value="ADH_ZINC"/>
    <property type="match status" value="1"/>
</dbReference>
<dbReference type="eggNOG" id="COG1063">
    <property type="taxonomic scope" value="Bacteria"/>
</dbReference>
<dbReference type="Pfam" id="PF00107">
    <property type="entry name" value="ADH_zinc_N"/>
    <property type="match status" value="1"/>
</dbReference>
<keyword evidence="1 4" id="KW-0479">Metal-binding</keyword>
<dbReference type="InterPro" id="IPR020843">
    <property type="entry name" value="ER"/>
</dbReference>
<dbReference type="Proteomes" id="UP000014227">
    <property type="component" value="Chromosome I"/>
</dbReference>
<keyword evidence="3" id="KW-0560">Oxidoreductase</keyword>
<evidence type="ECO:0000256" key="1">
    <source>
        <dbReference type="ARBA" id="ARBA00022723"/>
    </source>
</evidence>
<reference evidence="7" key="1">
    <citation type="submission" date="2013-03" db="EMBL/GenBank/DDBJ databases">
        <title>Genome sequence of Chthonomonas calidirosea, the first sequenced genome from the Armatimonadetes phylum (formally candidate division OP10).</title>
        <authorList>
            <person name="Lee K.C.Y."/>
            <person name="Morgan X.C."/>
            <person name="Dunfield P.F."/>
            <person name="Tamas I."/>
            <person name="Houghton K.M."/>
            <person name="Vyssotski M."/>
            <person name="Ryan J.L.J."/>
            <person name="Lagutin K."/>
            <person name="McDonald I.R."/>
            <person name="Stott M.B."/>
        </authorList>
    </citation>
    <scope>NUCLEOTIDE SEQUENCE [LARGE SCALE GENOMIC DNA]</scope>
    <source>
        <strain evidence="7">DSM 23976 / ICMP 18418 / T49</strain>
    </source>
</reference>
<dbReference type="InterPro" id="IPR050129">
    <property type="entry name" value="Zn_alcohol_dh"/>
</dbReference>
<dbReference type="KEGG" id="ccz:CCALI_02635"/>
<dbReference type="InterPro" id="IPR013154">
    <property type="entry name" value="ADH-like_N"/>
</dbReference>
<dbReference type="SUPFAM" id="SSF50129">
    <property type="entry name" value="GroES-like"/>
    <property type="match status" value="1"/>
</dbReference>
<keyword evidence="7" id="KW-1185">Reference proteome</keyword>
<dbReference type="InterPro" id="IPR013149">
    <property type="entry name" value="ADH-like_C"/>
</dbReference>
<dbReference type="PATRIC" id="fig|1303518.3.peg.2739"/>